<keyword evidence="3 5" id="KW-0067">ATP-binding</keyword>
<dbReference type="OrthoDB" id="9804819at2"/>
<organism evidence="5 6">
    <name type="scientific">Butyrivibrio hungatei</name>
    <dbReference type="NCBI Taxonomy" id="185008"/>
    <lineage>
        <taxon>Bacteria</taxon>
        <taxon>Bacillati</taxon>
        <taxon>Bacillota</taxon>
        <taxon>Clostridia</taxon>
        <taxon>Lachnospirales</taxon>
        <taxon>Lachnospiraceae</taxon>
        <taxon>Butyrivibrio</taxon>
    </lineage>
</organism>
<reference evidence="6" key="1">
    <citation type="submission" date="2016-10" db="EMBL/GenBank/DDBJ databases">
        <authorList>
            <person name="Varghese N."/>
            <person name="Submissions S."/>
        </authorList>
    </citation>
    <scope>NUCLEOTIDE SEQUENCE [LARGE SCALE GENOMIC DNA]</scope>
    <source>
        <strain evidence="6">XBD2006</strain>
    </source>
</reference>
<dbReference type="AlphaFoldDB" id="A0A1G5DSK7"/>
<evidence type="ECO:0000313" key="5">
    <source>
        <dbReference type="EMBL" id="SCY17749.1"/>
    </source>
</evidence>
<dbReference type="GO" id="GO:0016887">
    <property type="term" value="F:ATP hydrolysis activity"/>
    <property type="evidence" value="ECO:0007669"/>
    <property type="project" value="InterPro"/>
</dbReference>
<dbReference type="InterPro" id="IPR017871">
    <property type="entry name" value="ABC_transporter-like_CS"/>
</dbReference>
<dbReference type="GO" id="GO:0005524">
    <property type="term" value="F:ATP binding"/>
    <property type="evidence" value="ECO:0007669"/>
    <property type="project" value="UniProtKB-KW"/>
</dbReference>
<dbReference type="Pfam" id="PF00005">
    <property type="entry name" value="ABC_tran"/>
    <property type="match status" value="1"/>
</dbReference>
<dbReference type="PROSITE" id="PS50893">
    <property type="entry name" value="ABC_TRANSPORTER_2"/>
    <property type="match status" value="1"/>
</dbReference>
<protein>
    <submittedName>
        <fullName evidence="5">ABC-2 type transport system ATP-binding protein</fullName>
    </submittedName>
</protein>
<dbReference type="PANTHER" id="PTHR42939">
    <property type="entry name" value="ABC TRANSPORTER ATP-BINDING PROTEIN ALBC-RELATED"/>
    <property type="match status" value="1"/>
</dbReference>
<dbReference type="InterPro" id="IPR003439">
    <property type="entry name" value="ABC_transporter-like_ATP-bd"/>
</dbReference>
<dbReference type="CDD" id="cd03230">
    <property type="entry name" value="ABC_DR_subfamily_A"/>
    <property type="match status" value="1"/>
</dbReference>
<evidence type="ECO:0000256" key="2">
    <source>
        <dbReference type="ARBA" id="ARBA00022741"/>
    </source>
</evidence>
<name>A0A1G5DSK7_9FIRM</name>
<evidence type="ECO:0000259" key="4">
    <source>
        <dbReference type="PROSITE" id="PS50893"/>
    </source>
</evidence>
<proteinExistence type="predicted"/>
<dbReference type="InterPro" id="IPR027417">
    <property type="entry name" value="P-loop_NTPase"/>
</dbReference>
<dbReference type="InterPro" id="IPR003593">
    <property type="entry name" value="AAA+_ATPase"/>
</dbReference>
<dbReference type="SMART" id="SM00382">
    <property type="entry name" value="AAA"/>
    <property type="match status" value="1"/>
</dbReference>
<dbReference type="Proteomes" id="UP000183047">
    <property type="component" value="Unassembled WGS sequence"/>
</dbReference>
<evidence type="ECO:0000256" key="3">
    <source>
        <dbReference type="ARBA" id="ARBA00022840"/>
    </source>
</evidence>
<keyword evidence="1" id="KW-0813">Transport</keyword>
<dbReference type="PROSITE" id="PS00211">
    <property type="entry name" value="ABC_TRANSPORTER_1"/>
    <property type="match status" value="1"/>
</dbReference>
<keyword evidence="2" id="KW-0547">Nucleotide-binding</keyword>
<dbReference type="EMBL" id="FMUR01000009">
    <property type="protein sequence ID" value="SCY17749.1"/>
    <property type="molecule type" value="Genomic_DNA"/>
</dbReference>
<evidence type="ECO:0000313" key="6">
    <source>
        <dbReference type="Proteomes" id="UP000183047"/>
    </source>
</evidence>
<dbReference type="SUPFAM" id="SSF52540">
    <property type="entry name" value="P-loop containing nucleoside triphosphate hydrolases"/>
    <property type="match status" value="1"/>
</dbReference>
<sequence length="277" mass="31055">MIKIDGLKKKYKDFELDISMDIKEGTVTGLIGKNGAGKSTAIKAILGLIHPDAGSIKVMGDVPGKNMENIGAAFSDSGMSMLYNINDISRIMHAMYDEFEEDKFKELCQKMELPFDKLLKDFSSGMKAKLKVLLTISHKAKLLVLDEPTTGLDVLARNEVMDMLRQYLEEDATRSILISSHISTDLEGLCDDIYMIDKGKIILHEDTDVLLGQYGVLKMSEKEFEELDKQYVTVSRKDSLSVTCLTNEKQYYIDNYPNIAVENSRIDDIIMLTLGGN</sequence>
<dbReference type="Gene3D" id="3.40.50.300">
    <property type="entry name" value="P-loop containing nucleotide triphosphate hydrolases"/>
    <property type="match status" value="1"/>
</dbReference>
<dbReference type="RefSeq" id="WP_074462251.1">
    <property type="nucleotide sequence ID" value="NZ_FMUR01000009.1"/>
</dbReference>
<dbReference type="PANTHER" id="PTHR42939:SF3">
    <property type="entry name" value="ABC TRANSPORTER ATP-BINDING COMPONENT"/>
    <property type="match status" value="1"/>
</dbReference>
<accession>A0A1G5DSK7</accession>
<evidence type="ECO:0000256" key="1">
    <source>
        <dbReference type="ARBA" id="ARBA00022448"/>
    </source>
</evidence>
<gene>
    <name evidence="5" type="ORF">SAMN02910451_01636</name>
</gene>
<feature type="domain" description="ABC transporter" evidence="4">
    <location>
        <begin position="2"/>
        <end position="223"/>
    </location>
</feature>
<keyword evidence="6" id="KW-1185">Reference proteome</keyword>
<dbReference type="InterPro" id="IPR051782">
    <property type="entry name" value="ABC_Transporter_VariousFunc"/>
</dbReference>